<evidence type="ECO:0000313" key="9">
    <source>
        <dbReference type="Proteomes" id="UP001498935"/>
    </source>
</evidence>
<reference evidence="8 9" key="1">
    <citation type="submission" date="2024-02" db="EMBL/GenBank/DDBJ databases">
        <title>Characterization of antibiotic resistant novel bacterial strains and their environmental applications.</title>
        <authorList>
            <person name="Manzoor S."/>
            <person name="Abbas S."/>
            <person name="Arshad M."/>
            <person name="Li W.J."/>
            <person name="Ahmed I."/>
        </authorList>
    </citation>
    <scope>NUCLEOTIDE SEQUENCE [LARGE SCALE GENOMIC DNA]</scope>
    <source>
        <strain evidence="8 9">KACC 15558</strain>
    </source>
</reference>
<feature type="domain" description="TRAM" evidence="7">
    <location>
        <begin position="6"/>
        <end position="64"/>
    </location>
</feature>
<dbReference type="InterPro" id="IPR012340">
    <property type="entry name" value="NA-bd_OB-fold"/>
</dbReference>
<feature type="binding site" evidence="4">
    <location>
        <position position="397"/>
    </location>
    <ligand>
        <name>S-adenosyl-L-methionine</name>
        <dbReference type="ChEBI" id="CHEBI:59789"/>
    </ligand>
</feature>
<feature type="active site" description="Nucleophile" evidence="4">
    <location>
        <position position="424"/>
    </location>
</feature>
<dbReference type="InterPro" id="IPR010280">
    <property type="entry name" value="U5_MeTrfase_fam"/>
</dbReference>
<evidence type="ECO:0000256" key="1">
    <source>
        <dbReference type="ARBA" id="ARBA00022603"/>
    </source>
</evidence>
<dbReference type="Gene3D" id="2.40.50.140">
    <property type="entry name" value="Nucleic acid-binding proteins"/>
    <property type="match status" value="1"/>
</dbReference>
<evidence type="ECO:0000256" key="4">
    <source>
        <dbReference type="PROSITE-ProRule" id="PRU01024"/>
    </source>
</evidence>
<proteinExistence type="inferred from homology"/>
<feature type="binding site" evidence="4">
    <location>
        <position position="358"/>
    </location>
    <ligand>
        <name>S-adenosyl-L-methionine</name>
        <dbReference type="ChEBI" id="CHEBI:59789"/>
    </ligand>
</feature>
<dbReference type="Proteomes" id="UP001498935">
    <property type="component" value="Unassembled WGS sequence"/>
</dbReference>
<evidence type="ECO:0000256" key="5">
    <source>
        <dbReference type="PROSITE-ProRule" id="PRU10015"/>
    </source>
</evidence>
<feature type="active site" evidence="5">
    <location>
        <position position="424"/>
    </location>
</feature>
<feature type="region of interest" description="Disordered" evidence="6">
    <location>
        <begin position="243"/>
        <end position="279"/>
    </location>
</feature>
<keyword evidence="2 4" id="KW-0808">Transferase</keyword>
<feature type="binding site" evidence="4">
    <location>
        <position position="308"/>
    </location>
    <ligand>
        <name>S-adenosyl-L-methionine</name>
        <dbReference type="ChEBI" id="CHEBI:59789"/>
    </ligand>
</feature>
<feature type="binding site" evidence="4">
    <location>
        <position position="336"/>
    </location>
    <ligand>
        <name>S-adenosyl-L-methionine</name>
        <dbReference type="ChEBI" id="CHEBI:59789"/>
    </ligand>
</feature>
<keyword evidence="1 4" id="KW-0489">Methyltransferase</keyword>
<keyword evidence="9" id="KW-1185">Reference proteome</keyword>
<evidence type="ECO:0000256" key="6">
    <source>
        <dbReference type="SAM" id="MobiDB-lite"/>
    </source>
</evidence>
<dbReference type="InterPro" id="IPR029063">
    <property type="entry name" value="SAM-dependent_MTases_sf"/>
</dbReference>
<dbReference type="InterPro" id="IPR030390">
    <property type="entry name" value="MeTrfase_TrmA_AS"/>
</dbReference>
<dbReference type="PANTHER" id="PTHR11061">
    <property type="entry name" value="RNA M5U METHYLTRANSFERASE"/>
    <property type="match status" value="1"/>
</dbReference>
<protein>
    <recommendedName>
        <fullName evidence="7">TRAM domain-containing protein</fullName>
    </recommendedName>
</protein>
<comment type="similarity">
    <text evidence="4">Belongs to the class I-like SAM-binding methyltransferase superfamily. RNA M5U methyltransferase family.</text>
</comment>
<evidence type="ECO:0000256" key="3">
    <source>
        <dbReference type="ARBA" id="ARBA00022691"/>
    </source>
</evidence>
<dbReference type="PROSITE" id="PS51687">
    <property type="entry name" value="SAM_MT_RNA_M5U"/>
    <property type="match status" value="1"/>
</dbReference>
<dbReference type="InterPro" id="IPR002792">
    <property type="entry name" value="TRAM_dom"/>
</dbReference>
<keyword evidence="3 4" id="KW-0949">S-adenosyl-L-methionine</keyword>
<dbReference type="PROSITE" id="PS50926">
    <property type="entry name" value="TRAM"/>
    <property type="match status" value="1"/>
</dbReference>
<sequence length="466" mass="48330">MTAHPEHPSGEDLRLRIEGPAAGGAFIARIEGRVVFVSGALPGELVRARTVPGPGKVLRAEVTEVLEPSPHRVPDRRAGLLAEAVDPSGRAAEESAGDVLFGGMEYAHVDLAHSRELKARIIADQLERIGGIEREVSVAAAPGETTGMDWRTRVQLAVGPDGELGMLRARSHDVVAVSSAPLAVDPIAEVDLPSLRLRGADRVEFASAGESGAVIVRGAVEAAALEDFAARLPADWSLLTGPSAPARSAARRGHGRGGDRRRGRGRRDRRARGGGNEAQGLRVVRGQDSLLETVGGRDFRVSADGFWQVHRAAPGLLSSAVTAALPSDVRTITDLYCGVGLLGIGAAAATGASLFGVEGVGPAIEHARANAVGIEAEFAAGRVDAVPVPASDVVLLDPPRAGAGPAVTGRLIDEGPETIVYVSCDAGTLARDLAALTTGGYQIESLEGLDLFPLTAHVETVTVLRR</sequence>
<dbReference type="PANTHER" id="PTHR11061:SF30">
    <property type="entry name" value="TRNA (URACIL(54)-C(5))-METHYLTRANSFERASE"/>
    <property type="match status" value="1"/>
</dbReference>
<evidence type="ECO:0000313" key="8">
    <source>
        <dbReference type="EMBL" id="GAA5340417.1"/>
    </source>
</evidence>
<feature type="compositionally biased region" description="Basic residues" evidence="6">
    <location>
        <begin position="249"/>
        <end position="272"/>
    </location>
</feature>
<comment type="caution">
    <text evidence="8">The sequence shown here is derived from an EMBL/GenBank/DDBJ whole genome shotgun (WGS) entry which is preliminary data.</text>
</comment>
<dbReference type="Gene3D" id="2.40.50.1070">
    <property type="match status" value="1"/>
</dbReference>
<dbReference type="RefSeq" id="WP_342037819.1">
    <property type="nucleotide sequence ID" value="NZ_BAABBK010000008.1"/>
</dbReference>
<evidence type="ECO:0000256" key="2">
    <source>
        <dbReference type="ARBA" id="ARBA00022679"/>
    </source>
</evidence>
<name>A0ABP9TZV7_9MICO</name>
<evidence type="ECO:0000259" key="7">
    <source>
        <dbReference type="PROSITE" id="PS50926"/>
    </source>
</evidence>
<dbReference type="EMBL" id="BAABNP010000005">
    <property type="protein sequence ID" value="GAA5340417.1"/>
    <property type="molecule type" value="Genomic_DNA"/>
</dbReference>
<organism evidence="8 9">
    <name type="scientific">Brevibacterium ammoniilyticum</name>
    <dbReference type="NCBI Taxonomy" id="1046555"/>
    <lineage>
        <taxon>Bacteria</taxon>
        <taxon>Bacillati</taxon>
        <taxon>Actinomycetota</taxon>
        <taxon>Actinomycetes</taxon>
        <taxon>Micrococcales</taxon>
        <taxon>Brevibacteriaceae</taxon>
        <taxon>Brevibacterium</taxon>
    </lineage>
</organism>
<gene>
    <name evidence="8" type="ORF">KACC15558_14570</name>
</gene>
<accession>A0ABP9TZV7</accession>
<dbReference type="Pfam" id="PF01938">
    <property type="entry name" value="TRAM"/>
    <property type="match status" value="1"/>
</dbReference>
<dbReference type="SUPFAM" id="SSF50249">
    <property type="entry name" value="Nucleic acid-binding proteins"/>
    <property type="match status" value="1"/>
</dbReference>
<dbReference type="SUPFAM" id="SSF53335">
    <property type="entry name" value="S-adenosyl-L-methionine-dependent methyltransferases"/>
    <property type="match status" value="1"/>
</dbReference>
<dbReference type="Pfam" id="PF05958">
    <property type="entry name" value="tRNA_U5-meth_tr"/>
    <property type="match status" value="1"/>
</dbReference>
<dbReference type="Gene3D" id="3.40.50.150">
    <property type="entry name" value="Vaccinia Virus protein VP39"/>
    <property type="match status" value="1"/>
</dbReference>
<dbReference type="PROSITE" id="PS01230">
    <property type="entry name" value="TRMA_1"/>
    <property type="match status" value="1"/>
</dbReference>